<name>A0A6P0GKA1_9ACTN</name>
<dbReference type="EMBL" id="JAAGWE010000030">
    <property type="protein sequence ID" value="NEM07724.1"/>
    <property type="molecule type" value="Genomic_DNA"/>
</dbReference>
<feature type="transmembrane region" description="Helical" evidence="1">
    <location>
        <begin position="161"/>
        <end position="187"/>
    </location>
</feature>
<keyword evidence="1" id="KW-0812">Transmembrane</keyword>
<gene>
    <name evidence="2" type="ORF">GCU54_17150</name>
</gene>
<feature type="transmembrane region" description="Helical" evidence="1">
    <location>
        <begin position="53"/>
        <end position="74"/>
    </location>
</feature>
<dbReference type="RefSeq" id="WP_163477804.1">
    <property type="nucleotide sequence ID" value="NZ_JAAGWE010000030.1"/>
</dbReference>
<keyword evidence="1" id="KW-0472">Membrane</keyword>
<evidence type="ECO:0000313" key="2">
    <source>
        <dbReference type="EMBL" id="NEM07724.1"/>
    </source>
</evidence>
<evidence type="ECO:0000313" key="3">
    <source>
        <dbReference type="Proteomes" id="UP000471126"/>
    </source>
</evidence>
<comment type="caution">
    <text evidence="2">The sequence shown here is derived from an EMBL/GenBank/DDBJ whole genome shotgun (WGS) entry which is preliminary data.</text>
</comment>
<protein>
    <submittedName>
        <fullName evidence="2">Small multidrug efflux protein</fullName>
    </submittedName>
</protein>
<proteinExistence type="predicted"/>
<organism evidence="2 3">
    <name type="scientific">Geodermatophilus normandii</name>
    <dbReference type="NCBI Taxonomy" id="1137989"/>
    <lineage>
        <taxon>Bacteria</taxon>
        <taxon>Bacillati</taxon>
        <taxon>Actinomycetota</taxon>
        <taxon>Actinomycetes</taxon>
        <taxon>Geodermatophilales</taxon>
        <taxon>Geodermatophilaceae</taxon>
        <taxon>Geodermatophilus</taxon>
    </lineage>
</organism>
<evidence type="ECO:0000256" key="1">
    <source>
        <dbReference type="SAM" id="Phobius"/>
    </source>
</evidence>
<feature type="transmembrane region" description="Helical" evidence="1">
    <location>
        <begin position="21"/>
        <end position="47"/>
    </location>
</feature>
<feature type="transmembrane region" description="Helical" evidence="1">
    <location>
        <begin position="124"/>
        <end position="141"/>
    </location>
</feature>
<reference evidence="2 3" key="1">
    <citation type="submission" date="2019-12" db="EMBL/GenBank/DDBJ databases">
        <title>WGS of CPCC 203550 I12A-02606.</title>
        <authorList>
            <person name="Jiang Z."/>
        </authorList>
    </citation>
    <scope>NUCLEOTIDE SEQUENCE [LARGE SCALE GENOMIC DNA]</scope>
    <source>
        <strain evidence="2 3">I12A-02606</strain>
    </source>
</reference>
<accession>A0A6P0GKA1</accession>
<dbReference type="AlphaFoldDB" id="A0A6P0GKA1"/>
<dbReference type="Proteomes" id="UP000471126">
    <property type="component" value="Unassembled WGS sequence"/>
</dbReference>
<keyword evidence="1" id="KW-1133">Transmembrane helix</keyword>
<sequence length="189" mass="19571">MNPIERTVANFQELIAQVPEVLQPVIVVIAAAIPFVEGEGGAAIGIVGGLHPVVAAVAAAAGNFLCVLLVVAVTSRARTAVVDRHNSLVGVGGGVSRPDVDEPASRQTTVAAPGSKRRQRFDRWLVRYGVPGVSLLGPLAIPTQFTAAILVGSGTPPRWVLLWQAIAIAVWTTVVTVGAWAALTYVVGS</sequence>